<evidence type="ECO:0000313" key="5">
    <source>
        <dbReference type="Proteomes" id="UP001433268"/>
    </source>
</evidence>
<dbReference type="InterPro" id="IPR002347">
    <property type="entry name" value="SDR_fam"/>
</dbReference>
<evidence type="ECO:0000256" key="3">
    <source>
        <dbReference type="SAM" id="Phobius"/>
    </source>
</evidence>
<dbReference type="PANTHER" id="PTHR43647:SF4">
    <property type="entry name" value="KETOREDUCTASE (KR) DOMAIN-CONTAINING PROTEIN"/>
    <property type="match status" value="1"/>
</dbReference>
<protein>
    <recommendedName>
        <fullName evidence="2">3beta-hydroxysteroid 3-dehydrogenase</fullName>
        <ecNumber evidence="2">1.1.1.270</ecNumber>
    </recommendedName>
</protein>
<dbReference type="SUPFAM" id="SSF51735">
    <property type="entry name" value="NAD(P)-binding Rossmann-fold domains"/>
    <property type="match status" value="1"/>
</dbReference>
<dbReference type="InterPro" id="IPR051593">
    <property type="entry name" value="Ergosterol_Biosynth_ERG27"/>
</dbReference>
<dbReference type="Gene3D" id="3.40.50.720">
    <property type="entry name" value="NAD(P)-binding Rossmann-like Domain"/>
    <property type="match status" value="1"/>
</dbReference>
<dbReference type="EMBL" id="JAQQWN010000005">
    <property type="protein sequence ID" value="KAK8085894.1"/>
    <property type="molecule type" value="Genomic_DNA"/>
</dbReference>
<name>A0ABR1WSB7_9PEZI</name>
<sequence>MSNKKGTILVTGANSGLGSAIVSRLVSTPDLKSYHGVFSVRDARSASTLHAVLGSAGSSSSHEQVALDLSRLSSVREAAATINTRVQAGTIPPISAIILNAGFEEYDTQTWNEDGLDLTFVVNYLGHWLLTLLLLQSMDRQTGRIVWISSWSQEQTCSPEHPQNVMNGSFKDNKNKTMITDDLEPIAKGTWSSTADEQKDKWTAAYRRYGASKMCGAAMIHELQRRLDKDPLFNQVSVLAVDPGGMGTDIGRHSPWIIRFLVFGVLAGWLGRLLVRLYPNGSWRTPQKSARDVLAAALDCGPPPLTERPKGVYLNGSELGDYNPEAKDPERGRIIWEGSLRCSQLRESETVLQHWQ</sequence>
<organism evidence="4 5">
    <name type="scientific">Apiospora hydei</name>
    <dbReference type="NCBI Taxonomy" id="1337664"/>
    <lineage>
        <taxon>Eukaryota</taxon>
        <taxon>Fungi</taxon>
        <taxon>Dikarya</taxon>
        <taxon>Ascomycota</taxon>
        <taxon>Pezizomycotina</taxon>
        <taxon>Sordariomycetes</taxon>
        <taxon>Xylariomycetidae</taxon>
        <taxon>Amphisphaeriales</taxon>
        <taxon>Apiosporaceae</taxon>
        <taxon>Apiospora</taxon>
    </lineage>
</organism>
<dbReference type="Pfam" id="PF00106">
    <property type="entry name" value="adh_short"/>
    <property type="match status" value="1"/>
</dbReference>
<proteinExistence type="predicted"/>
<dbReference type="InterPro" id="IPR036291">
    <property type="entry name" value="NAD(P)-bd_dom_sf"/>
</dbReference>
<dbReference type="GeneID" id="92044540"/>
<dbReference type="PANTHER" id="PTHR43647">
    <property type="entry name" value="DEHYDROGENASE"/>
    <property type="match status" value="1"/>
</dbReference>
<keyword evidence="5" id="KW-1185">Reference proteome</keyword>
<feature type="transmembrane region" description="Helical" evidence="3">
    <location>
        <begin position="256"/>
        <end position="275"/>
    </location>
</feature>
<comment type="pathway">
    <text evidence="1">Steroid biosynthesis; zymosterol biosynthesis; zymosterol from lanosterol: step 5/6.</text>
</comment>
<dbReference type="Proteomes" id="UP001433268">
    <property type="component" value="Unassembled WGS sequence"/>
</dbReference>
<keyword evidence="3" id="KW-1133">Transmembrane helix</keyword>
<evidence type="ECO:0000256" key="1">
    <source>
        <dbReference type="ARBA" id="ARBA00023589"/>
    </source>
</evidence>
<evidence type="ECO:0000256" key="2">
    <source>
        <dbReference type="ARBA" id="ARBA00023621"/>
    </source>
</evidence>
<dbReference type="RefSeq" id="XP_066670403.1">
    <property type="nucleotide sequence ID" value="XM_066811480.1"/>
</dbReference>
<dbReference type="PRINTS" id="PR00081">
    <property type="entry name" value="GDHRDH"/>
</dbReference>
<evidence type="ECO:0000313" key="4">
    <source>
        <dbReference type="EMBL" id="KAK8085894.1"/>
    </source>
</evidence>
<dbReference type="EC" id="1.1.1.270" evidence="2"/>
<keyword evidence="3" id="KW-0472">Membrane</keyword>
<comment type="caution">
    <text evidence="4">The sequence shown here is derived from an EMBL/GenBank/DDBJ whole genome shotgun (WGS) entry which is preliminary data.</text>
</comment>
<accession>A0ABR1WSB7</accession>
<gene>
    <name evidence="4" type="ORF">PG997_007165</name>
</gene>
<keyword evidence="3" id="KW-0812">Transmembrane</keyword>
<reference evidence="4 5" key="1">
    <citation type="submission" date="2023-01" db="EMBL/GenBank/DDBJ databases">
        <title>Analysis of 21 Apiospora genomes using comparative genomics revels a genus with tremendous synthesis potential of carbohydrate active enzymes and secondary metabolites.</title>
        <authorList>
            <person name="Sorensen T."/>
        </authorList>
    </citation>
    <scope>NUCLEOTIDE SEQUENCE [LARGE SCALE GENOMIC DNA]</scope>
    <source>
        <strain evidence="4 5">CBS 114990</strain>
    </source>
</reference>